<accession>A0ABW9U6A2</accession>
<evidence type="ECO:0000256" key="2">
    <source>
        <dbReference type="SAM" id="MobiDB-lite"/>
    </source>
</evidence>
<comment type="caution">
    <text evidence="3">The sequence shown here is derived from an EMBL/GenBank/DDBJ whole genome shotgun (WGS) entry which is preliminary data.</text>
</comment>
<dbReference type="Gene3D" id="3.40.190.170">
    <property type="entry name" value="Bacterial extracellular solute-binding protein, family 7"/>
    <property type="match status" value="1"/>
</dbReference>
<dbReference type="NCBIfam" id="TIGR00787">
    <property type="entry name" value="dctP"/>
    <property type="match status" value="1"/>
</dbReference>
<dbReference type="InterPro" id="IPR038404">
    <property type="entry name" value="TRAP_DctP_sf"/>
</dbReference>
<dbReference type="Pfam" id="PF03480">
    <property type="entry name" value="DctP"/>
    <property type="match status" value="1"/>
</dbReference>
<dbReference type="SUPFAM" id="SSF53850">
    <property type="entry name" value="Periplasmic binding protein-like II"/>
    <property type="match status" value="1"/>
</dbReference>
<sequence>MALMTGTIISGCSTNQDAKSNAQGSTGETKKSYTFRLADSQPPDYPTTMGDKKFAELVNQKSDGRIKIDVFPSAQLGEEKAVIEQVQLGALDFTRVSTGPMAEFNKSLGVFSLPYIFDNDEHEWKFLQGADGQKLLDGLSASKFVGLAYYDSGARHFYSRKPITNVSDLKGQKIRVQQNKINIDLIEALGGSATPMPFGDVFNALQTGVIDAAENNWPSFDTSNHYQVAKNIGLDGHQRVPEVLMMSKVVNDKLSEEDKKIIKEAAMESVSYQRDQWKQYEKKSEDKVRAAGTNVVEVKDLKPWQAAVKPVIDKYRPEYKDVLDAIDKARTAK</sequence>
<protein>
    <submittedName>
        <fullName evidence="3">DctP family TRAP transporter solute-binding subunit</fullName>
    </submittedName>
</protein>
<feature type="compositionally biased region" description="Polar residues" evidence="2">
    <location>
        <begin position="14"/>
        <end position="27"/>
    </location>
</feature>
<evidence type="ECO:0000313" key="3">
    <source>
        <dbReference type="EMBL" id="MVQ34951.1"/>
    </source>
</evidence>
<dbReference type="InterPro" id="IPR004682">
    <property type="entry name" value="TRAP_DctP"/>
</dbReference>
<reference evidence="3 4" key="1">
    <citation type="submission" date="2019-12" db="EMBL/GenBank/DDBJ databases">
        <authorList>
            <person name="Huq M.A."/>
        </authorList>
    </citation>
    <scope>NUCLEOTIDE SEQUENCE [LARGE SCALE GENOMIC DNA]</scope>
    <source>
        <strain evidence="3 4">MAH-34</strain>
    </source>
</reference>
<dbReference type="InterPro" id="IPR018389">
    <property type="entry name" value="DctP_fam"/>
</dbReference>
<evidence type="ECO:0000256" key="1">
    <source>
        <dbReference type="ARBA" id="ARBA00022729"/>
    </source>
</evidence>
<proteinExistence type="predicted"/>
<dbReference type="CDD" id="cd13671">
    <property type="entry name" value="PBP2_TRAP_SBP_like_3"/>
    <property type="match status" value="1"/>
</dbReference>
<gene>
    <name evidence="3" type="ORF">GON05_09800</name>
</gene>
<organism evidence="3 4">
    <name type="scientific">Paenibacillus anseongense</name>
    <dbReference type="NCBI Taxonomy" id="2682845"/>
    <lineage>
        <taxon>Bacteria</taxon>
        <taxon>Bacillati</taxon>
        <taxon>Bacillota</taxon>
        <taxon>Bacilli</taxon>
        <taxon>Bacillales</taxon>
        <taxon>Paenibacillaceae</taxon>
        <taxon>Paenibacillus</taxon>
    </lineage>
</organism>
<name>A0ABW9U6A2_9BACL</name>
<dbReference type="Proteomes" id="UP000467637">
    <property type="component" value="Unassembled WGS sequence"/>
</dbReference>
<dbReference type="EMBL" id="WSEM01000008">
    <property type="protein sequence ID" value="MVQ34951.1"/>
    <property type="molecule type" value="Genomic_DNA"/>
</dbReference>
<dbReference type="PIRSF" id="PIRSF006470">
    <property type="entry name" value="DctB"/>
    <property type="match status" value="1"/>
</dbReference>
<keyword evidence="4" id="KW-1185">Reference proteome</keyword>
<evidence type="ECO:0000313" key="4">
    <source>
        <dbReference type="Proteomes" id="UP000467637"/>
    </source>
</evidence>
<dbReference type="PANTHER" id="PTHR33376">
    <property type="match status" value="1"/>
</dbReference>
<keyword evidence="1" id="KW-0732">Signal</keyword>
<dbReference type="PANTHER" id="PTHR33376:SF2">
    <property type="entry name" value="DICARBOXYLATE-BINDING PERIPLASMIC PROTEIN"/>
    <property type="match status" value="1"/>
</dbReference>
<feature type="region of interest" description="Disordered" evidence="2">
    <location>
        <begin position="14"/>
        <end position="33"/>
    </location>
</feature>
<dbReference type="NCBIfam" id="NF037995">
    <property type="entry name" value="TRAP_S1"/>
    <property type="match status" value="1"/>
</dbReference>